<proteinExistence type="predicted"/>
<dbReference type="AlphaFoldDB" id="A0A194VX76"/>
<dbReference type="OrthoDB" id="10627366at2759"/>
<organism evidence="3 4">
    <name type="scientific">Cytospora mali</name>
    <name type="common">Apple Valsa canker fungus</name>
    <name type="synonym">Valsa mali</name>
    <dbReference type="NCBI Taxonomy" id="578113"/>
    <lineage>
        <taxon>Eukaryota</taxon>
        <taxon>Fungi</taxon>
        <taxon>Dikarya</taxon>
        <taxon>Ascomycota</taxon>
        <taxon>Pezizomycotina</taxon>
        <taxon>Sordariomycetes</taxon>
        <taxon>Sordariomycetidae</taxon>
        <taxon>Diaporthales</taxon>
        <taxon>Cytosporaceae</taxon>
        <taxon>Cytospora</taxon>
    </lineage>
</organism>
<sequence length="261" mass="26180">MPTMTTFKIVVHLVAFALLSAGKVSAVTSAASSVTCGKSSEIAGTVKPQTKAFAPLEFSVADLLPTVSGESVARTHMIDMAVTTTVTPSGNTPVSVSPFTTANTSTTSDATLSQTEGVSPLHVSAAGLMSTLSEESAAPTYHDTDAVSISIIPPTQSSAPVAPWTTVGLTITFPGIPIYGSKEPSAGAVTPSDTSFEVTFTDIPPASSGQPHSGTITTQPIPTTPNAPSSSTKNGGSEVAKPMGGGLVAVVVCAVVALLSF</sequence>
<keyword evidence="2" id="KW-0732">Signal</keyword>
<gene>
    <name evidence="3" type="ORF">VM1G_04091</name>
</gene>
<protein>
    <submittedName>
        <fullName evidence="3">Uncharacterized protein</fullName>
    </submittedName>
</protein>
<evidence type="ECO:0000256" key="2">
    <source>
        <dbReference type="SAM" id="SignalP"/>
    </source>
</evidence>
<name>A0A194VX76_CYTMA</name>
<feature type="region of interest" description="Disordered" evidence="1">
    <location>
        <begin position="201"/>
        <end position="239"/>
    </location>
</feature>
<feature type="compositionally biased region" description="Polar residues" evidence="1">
    <location>
        <begin position="226"/>
        <end position="235"/>
    </location>
</feature>
<feature type="signal peptide" evidence="2">
    <location>
        <begin position="1"/>
        <end position="26"/>
    </location>
</feature>
<reference evidence="3" key="1">
    <citation type="submission" date="2014-12" db="EMBL/GenBank/DDBJ databases">
        <title>Genome Sequence of Valsa Canker Pathogens Uncovers a Specific Adaption of Colonization on Woody Bark.</title>
        <authorList>
            <person name="Yin Z."/>
            <person name="Liu H."/>
            <person name="Gao X."/>
            <person name="Li Z."/>
            <person name="Song N."/>
            <person name="Ke X."/>
            <person name="Dai Q."/>
            <person name="Wu Y."/>
            <person name="Sun Y."/>
            <person name="Xu J.-R."/>
            <person name="Kang Z.K."/>
            <person name="Wang L."/>
            <person name="Huang L."/>
        </authorList>
    </citation>
    <scope>NUCLEOTIDE SEQUENCE [LARGE SCALE GENOMIC DNA]</scope>
    <source>
        <strain evidence="3">03-8</strain>
    </source>
</reference>
<evidence type="ECO:0000313" key="3">
    <source>
        <dbReference type="EMBL" id="KUI68824.1"/>
    </source>
</evidence>
<feature type="chain" id="PRO_5008266933" evidence="2">
    <location>
        <begin position="27"/>
        <end position="261"/>
    </location>
</feature>
<dbReference type="Proteomes" id="UP000078559">
    <property type="component" value="Chromosome 4"/>
</dbReference>
<accession>A0A194VX76</accession>
<dbReference type="EMBL" id="CM003101">
    <property type="protein sequence ID" value="KUI68824.1"/>
    <property type="molecule type" value="Genomic_DNA"/>
</dbReference>
<evidence type="ECO:0000256" key="1">
    <source>
        <dbReference type="SAM" id="MobiDB-lite"/>
    </source>
</evidence>
<evidence type="ECO:0000313" key="4">
    <source>
        <dbReference type="Proteomes" id="UP000078559"/>
    </source>
</evidence>
<keyword evidence="4" id="KW-1185">Reference proteome</keyword>